<sequence length="456" mass="49061">MTIHPIVEHTNGHRTLLDLPDWVTRDQAGTRTGRRAAPVATATEPVKSTTQVELDADLQKTVRQSGHMRQAFYAVVLIVALTGQVIGAHEALYLHYLFAIPAVAALELGGIVVLNNADVRRRLGERAVGSRVLSALIAAWAVTFNWMAHDNKLLAGFFAGMSALGYLVWVMHTENQRRDRLRAKGDLPPTAPAYELWGHWVLHPWITRRARSLAKQHAHLTLYTSLDEARAERTRKVRSKAIATVVGEEIRRNADPHAARIALAVYDLNEIAVRLEEDADYTGLTALVAARLNPKALVSDSQAHPTGALRAQSPDALRTHLDAVAGRVPDALPAVSGDALDARLDAPDDRVPDASTGAPEGAFGDAAGEALGDAVSDAALKRTQTRSALPLKRTSGGTGRTRQGPDVTRLLKHASASGKTPSIREVQRLLNVGAPKAKALMQEAGLLPGTNPQEGN</sequence>
<feature type="region of interest" description="Disordered" evidence="1">
    <location>
        <begin position="343"/>
        <end position="366"/>
    </location>
</feature>
<feature type="region of interest" description="Disordered" evidence="1">
    <location>
        <begin position="385"/>
        <end position="405"/>
    </location>
</feature>
<evidence type="ECO:0000256" key="2">
    <source>
        <dbReference type="SAM" id="Phobius"/>
    </source>
</evidence>
<gene>
    <name evidence="3" type="ORF">Dfulv_17010</name>
</gene>
<organism evidence="3 4">
    <name type="scientific">Dactylosporangium fulvum</name>
    <dbReference type="NCBI Taxonomy" id="53359"/>
    <lineage>
        <taxon>Bacteria</taxon>
        <taxon>Bacillati</taxon>
        <taxon>Actinomycetota</taxon>
        <taxon>Actinomycetes</taxon>
        <taxon>Micromonosporales</taxon>
        <taxon>Micromonosporaceae</taxon>
        <taxon>Dactylosporangium</taxon>
    </lineage>
</organism>
<evidence type="ECO:0000256" key="1">
    <source>
        <dbReference type="SAM" id="MobiDB-lite"/>
    </source>
</evidence>
<feature type="transmembrane region" description="Helical" evidence="2">
    <location>
        <begin position="70"/>
        <end position="87"/>
    </location>
</feature>
<feature type="transmembrane region" description="Helical" evidence="2">
    <location>
        <begin position="128"/>
        <end position="147"/>
    </location>
</feature>
<keyword evidence="4" id="KW-1185">Reference proteome</keyword>
<keyword evidence="2" id="KW-1133">Transmembrane helix</keyword>
<protein>
    <recommendedName>
        <fullName evidence="5">DUF2637 domain-containing protein</fullName>
    </recommendedName>
</protein>
<feature type="transmembrane region" description="Helical" evidence="2">
    <location>
        <begin position="93"/>
        <end position="116"/>
    </location>
</feature>
<accession>A0ABY5W7K0</accession>
<dbReference type="Proteomes" id="UP001059617">
    <property type="component" value="Chromosome"/>
</dbReference>
<evidence type="ECO:0000313" key="4">
    <source>
        <dbReference type="Proteomes" id="UP001059617"/>
    </source>
</evidence>
<evidence type="ECO:0008006" key="5">
    <source>
        <dbReference type="Google" id="ProtNLM"/>
    </source>
</evidence>
<feature type="transmembrane region" description="Helical" evidence="2">
    <location>
        <begin position="153"/>
        <end position="172"/>
    </location>
</feature>
<evidence type="ECO:0000313" key="3">
    <source>
        <dbReference type="EMBL" id="UWP85847.1"/>
    </source>
</evidence>
<keyword evidence="2" id="KW-0472">Membrane</keyword>
<name>A0ABY5W7K0_9ACTN</name>
<keyword evidence="2" id="KW-0812">Transmembrane</keyword>
<dbReference type="EMBL" id="CP073720">
    <property type="protein sequence ID" value="UWP85847.1"/>
    <property type="molecule type" value="Genomic_DNA"/>
</dbReference>
<feature type="compositionally biased region" description="Basic and acidic residues" evidence="1">
    <location>
        <begin position="343"/>
        <end position="352"/>
    </location>
</feature>
<reference evidence="3" key="1">
    <citation type="submission" date="2021-04" db="EMBL/GenBank/DDBJ databases">
        <authorList>
            <person name="Hartkoorn R.C."/>
            <person name="Beaudoing E."/>
            <person name="Hot D."/>
        </authorList>
    </citation>
    <scope>NUCLEOTIDE SEQUENCE</scope>
    <source>
        <strain evidence="3">NRRL B-16292</strain>
    </source>
</reference>
<dbReference type="RefSeq" id="WP_259864174.1">
    <property type="nucleotide sequence ID" value="NZ_BAAAST010000197.1"/>
</dbReference>
<reference evidence="3" key="2">
    <citation type="submission" date="2022-09" db="EMBL/GenBank/DDBJ databases">
        <title>Biosynthetic gene clusters of Dactylosporangioum fulvum.</title>
        <authorList>
            <person name="Caradec T."/>
        </authorList>
    </citation>
    <scope>NUCLEOTIDE SEQUENCE</scope>
    <source>
        <strain evidence="3">NRRL B-16292</strain>
    </source>
</reference>
<proteinExistence type="predicted"/>